<evidence type="ECO:0000259" key="7">
    <source>
        <dbReference type="SMART" id="SM00846"/>
    </source>
</evidence>
<feature type="binding site" evidence="4">
    <location>
        <position position="124"/>
    </location>
    <ligand>
        <name>NAD(+)</name>
        <dbReference type="ChEBI" id="CHEBI:57540"/>
    </ligand>
</feature>
<evidence type="ECO:0000313" key="9">
    <source>
        <dbReference type="Proteomes" id="UP000178690"/>
    </source>
</evidence>
<evidence type="ECO:0000313" key="8">
    <source>
        <dbReference type="EMBL" id="OHA48287.1"/>
    </source>
</evidence>
<dbReference type="InterPro" id="IPR020828">
    <property type="entry name" value="GlycerAld_3-P_DH_NAD(P)-bd"/>
</dbReference>
<feature type="binding site" evidence="4">
    <location>
        <position position="34"/>
    </location>
    <ligand>
        <name>NAD(+)</name>
        <dbReference type="ChEBI" id="CHEBI:57540"/>
    </ligand>
</feature>
<comment type="similarity">
    <text evidence="6">Belongs to the glyceraldehyde-3-phosphate dehydrogenase family.</text>
</comment>
<dbReference type="PANTHER" id="PTHR43148">
    <property type="entry name" value="GLYCERALDEHYDE-3-PHOSPHATE DEHYDROGENASE 2"/>
    <property type="match status" value="1"/>
</dbReference>
<dbReference type="InterPro" id="IPR020831">
    <property type="entry name" value="GlycerAld/Erythrose_P_DH"/>
</dbReference>
<feature type="binding site" evidence="3">
    <location>
        <begin position="216"/>
        <end position="217"/>
    </location>
    <ligand>
        <name>D-glyceraldehyde 3-phosphate</name>
        <dbReference type="ChEBI" id="CHEBI:59776"/>
    </ligand>
</feature>
<feature type="binding site" evidence="3">
    <location>
        <position position="239"/>
    </location>
    <ligand>
        <name>D-glyceraldehyde 3-phosphate</name>
        <dbReference type="ChEBI" id="CHEBI:59776"/>
    </ligand>
</feature>
<dbReference type="PIRSF" id="PIRSF000149">
    <property type="entry name" value="GAP_DH"/>
    <property type="match status" value="1"/>
</dbReference>
<dbReference type="EMBL" id="MHST01000022">
    <property type="protein sequence ID" value="OHA48287.1"/>
    <property type="molecule type" value="Genomic_DNA"/>
</dbReference>
<dbReference type="GO" id="GO:0016620">
    <property type="term" value="F:oxidoreductase activity, acting on the aldehyde or oxo group of donors, NAD or NADP as acceptor"/>
    <property type="evidence" value="ECO:0007669"/>
    <property type="project" value="InterPro"/>
</dbReference>
<sequence length="342" mass="36777">MPIRVAINGFGRIGRTFFRQAFERPGLEIVALNDLGDFENLAYLLKYDTVYGRWNHDVKTALDDGKPCLLVDGKKIFAYAEREPEKLPWEKLRIDVVVESTGVFASEDGAKRHLAAGAKRAVITAPAKGDVPHVLIGANDDAFTQGLAPVTANASCTTNATVPPAAVLWENPGFTKGVLVTVHGYTATQALVDGPGGKGDFRRGRAAAQNIVPSHTGAADAVVKSLPALEGIFDGLAMRVPVVSGSLAVITVVAKKRTSVEEMNGIFREAAASPRWKGILSVTEEPIVSSDVIGTTEPAIVDLTFTRVTDGDLVTVFSWYDNEWAYSHTLVEHVLRLGKLLE</sequence>
<dbReference type="PRINTS" id="PR00078">
    <property type="entry name" value="G3PDHDRGNASE"/>
</dbReference>
<feature type="site" description="Activates thiol group during catalysis" evidence="5">
    <location>
        <position position="183"/>
    </location>
</feature>
<evidence type="ECO:0000256" key="2">
    <source>
        <dbReference type="PIRSR" id="PIRSR000149-1"/>
    </source>
</evidence>
<keyword evidence="4" id="KW-0520">NAD</keyword>
<feature type="active site" description="Nucleophile" evidence="2">
    <location>
        <position position="156"/>
    </location>
</feature>
<dbReference type="Pfam" id="PF00044">
    <property type="entry name" value="Gp_dh_N"/>
    <property type="match status" value="1"/>
</dbReference>
<evidence type="ECO:0000256" key="3">
    <source>
        <dbReference type="PIRSR" id="PIRSR000149-2"/>
    </source>
</evidence>
<dbReference type="Pfam" id="PF02800">
    <property type="entry name" value="Gp_dh_C"/>
    <property type="match status" value="1"/>
</dbReference>
<keyword evidence="1" id="KW-0560">Oxidoreductase</keyword>
<feature type="binding site" evidence="3">
    <location>
        <position position="186"/>
    </location>
    <ligand>
        <name>D-glyceraldehyde 3-phosphate</name>
        <dbReference type="ChEBI" id="CHEBI:59776"/>
    </ligand>
</feature>
<dbReference type="GO" id="GO:0051287">
    <property type="term" value="F:NAD binding"/>
    <property type="evidence" value="ECO:0007669"/>
    <property type="project" value="InterPro"/>
</dbReference>
<protein>
    <submittedName>
        <fullName evidence="8">Type I glyceraldehyde-3-phosphate dehydrogenase</fullName>
    </submittedName>
</protein>
<dbReference type="AlphaFoldDB" id="A0A1G2PJ14"/>
<evidence type="ECO:0000256" key="6">
    <source>
        <dbReference type="RuleBase" id="RU000397"/>
    </source>
</evidence>
<feature type="binding site" evidence="4">
    <location>
        <position position="322"/>
    </location>
    <ligand>
        <name>NAD(+)</name>
        <dbReference type="ChEBI" id="CHEBI:57540"/>
    </ligand>
</feature>
<evidence type="ECO:0000256" key="4">
    <source>
        <dbReference type="PIRSR" id="PIRSR000149-3"/>
    </source>
</evidence>
<dbReference type="CDD" id="cd18126">
    <property type="entry name" value="GAPDH_I_C"/>
    <property type="match status" value="1"/>
</dbReference>
<dbReference type="Gene3D" id="3.40.50.720">
    <property type="entry name" value="NAD(P)-binding Rossmann-like Domain"/>
    <property type="match status" value="1"/>
</dbReference>
<dbReference type="SUPFAM" id="SSF51735">
    <property type="entry name" value="NAD(P)-binding Rossmann-fold domains"/>
    <property type="match status" value="1"/>
</dbReference>
<dbReference type="FunFam" id="3.40.50.720:FF:000001">
    <property type="entry name" value="Glyceraldehyde-3-phosphate dehydrogenase"/>
    <property type="match status" value="1"/>
</dbReference>
<gene>
    <name evidence="8" type="ORF">A2682_01700</name>
</gene>
<dbReference type="Proteomes" id="UP000178690">
    <property type="component" value="Unassembled WGS sequence"/>
</dbReference>
<feature type="binding site" evidence="3">
    <location>
        <begin position="155"/>
        <end position="157"/>
    </location>
    <ligand>
        <name>D-glyceraldehyde 3-phosphate</name>
        <dbReference type="ChEBI" id="CHEBI:59776"/>
    </ligand>
</feature>
<dbReference type="InterPro" id="IPR020829">
    <property type="entry name" value="GlycerAld_3-P_DH_cat"/>
</dbReference>
<proteinExistence type="inferred from homology"/>
<feature type="domain" description="Glyceraldehyde 3-phosphate dehydrogenase NAD(P) binding" evidence="7">
    <location>
        <begin position="3"/>
        <end position="156"/>
    </location>
</feature>
<name>A0A1G2PJ14_TERXR</name>
<dbReference type="SMART" id="SM00846">
    <property type="entry name" value="Gp_dh_N"/>
    <property type="match status" value="1"/>
</dbReference>
<feature type="binding site" evidence="4">
    <location>
        <position position="82"/>
    </location>
    <ligand>
        <name>NAD(+)</name>
        <dbReference type="ChEBI" id="CHEBI:57540"/>
    </ligand>
</feature>
<dbReference type="SUPFAM" id="SSF55347">
    <property type="entry name" value="Glyceraldehyde-3-phosphate dehydrogenase-like, C-terminal domain"/>
    <property type="match status" value="1"/>
</dbReference>
<keyword evidence="4" id="KW-0547">Nucleotide-binding</keyword>
<dbReference type="Gene3D" id="3.30.360.10">
    <property type="entry name" value="Dihydrodipicolinate Reductase, domain 2"/>
    <property type="match status" value="1"/>
</dbReference>
<feature type="binding site" evidence="4">
    <location>
        <begin position="12"/>
        <end position="13"/>
    </location>
    <ligand>
        <name>NAD(+)</name>
        <dbReference type="ChEBI" id="CHEBI:57540"/>
    </ligand>
</feature>
<evidence type="ECO:0000256" key="1">
    <source>
        <dbReference type="ARBA" id="ARBA00023002"/>
    </source>
</evidence>
<dbReference type="CDD" id="cd05214">
    <property type="entry name" value="GAPDH_I_N"/>
    <property type="match status" value="1"/>
</dbReference>
<dbReference type="InterPro" id="IPR036291">
    <property type="entry name" value="NAD(P)-bd_dom_sf"/>
</dbReference>
<organism evidence="8 9">
    <name type="scientific">Terrybacteria sp. (strain RIFCSPHIGHO2_01_FULL_58_15)</name>
    <dbReference type="NCBI Taxonomy" id="1802363"/>
    <lineage>
        <taxon>Bacteria</taxon>
        <taxon>Candidatus Terryibacteriota</taxon>
    </lineage>
</organism>
<comment type="caution">
    <text evidence="8">The sequence shown here is derived from an EMBL/GenBank/DDBJ whole genome shotgun (WGS) entry which is preliminary data.</text>
</comment>
<accession>A0A1G2PJ14</accession>
<dbReference type="STRING" id="1802363.A2682_01700"/>
<evidence type="ECO:0000256" key="5">
    <source>
        <dbReference type="PIRSR" id="PIRSR000149-4"/>
    </source>
</evidence>
<reference evidence="8 9" key="1">
    <citation type="journal article" date="2016" name="Nat. Commun.">
        <title>Thousands of microbial genomes shed light on interconnected biogeochemical processes in an aquifer system.</title>
        <authorList>
            <person name="Anantharaman K."/>
            <person name="Brown C.T."/>
            <person name="Hug L.A."/>
            <person name="Sharon I."/>
            <person name="Castelle C.J."/>
            <person name="Probst A.J."/>
            <person name="Thomas B.C."/>
            <person name="Singh A."/>
            <person name="Wilkins M.J."/>
            <person name="Karaoz U."/>
            <person name="Brodie E.L."/>
            <person name="Williams K.H."/>
            <person name="Hubbard S.S."/>
            <person name="Banfield J.F."/>
        </authorList>
    </citation>
    <scope>NUCLEOTIDE SEQUENCE [LARGE SCALE GENOMIC DNA]</scope>
    <source>
        <strain evidence="9">RIFCSPHIGHO2_01_FULL_58_15</strain>
    </source>
</reference>